<comment type="caution">
    <text evidence="2">The sequence shown here is derived from an EMBL/GenBank/DDBJ whole genome shotgun (WGS) entry which is preliminary data.</text>
</comment>
<feature type="transmembrane region" description="Helical" evidence="1">
    <location>
        <begin position="71"/>
        <end position="88"/>
    </location>
</feature>
<organism evidence="2 3">
    <name type="scientific">Rarispira pelagica</name>
    <dbReference type="NCBI Taxonomy" id="3141764"/>
    <lineage>
        <taxon>Bacteria</taxon>
        <taxon>Pseudomonadati</taxon>
        <taxon>Spirochaetota</taxon>
        <taxon>Spirochaetia</taxon>
        <taxon>Winmispirales</taxon>
        <taxon>Winmispiraceae</taxon>
        <taxon>Rarispira</taxon>
    </lineage>
</organism>
<sequence>MRLLIFSDAGVLIIFYFIFIFIQRDLMMSNPAVVPVVLWLAALSLFIFLGQFCISFLNINIDRLKNVFTGKVIRALFFAIMLFFADIIRYNLKLFIIIYIFALFLTGNFYLSLRKNKRSEMETVKKEGE</sequence>
<dbReference type="EMBL" id="JBCHKQ010000001">
    <property type="protein sequence ID" value="MEM5947244.1"/>
    <property type="molecule type" value="Genomic_DNA"/>
</dbReference>
<evidence type="ECO:0000313" key="2">
    <source>
        <dbReference type="EMBL" id="MEM5947244.1"/>
    </source>
</evidence>
<feature type="transmembrane region" description="Helical" evidence="1">
    <location>
        <begin position="36"/>
        <end position="59"/>
    </location>
</feature>
<keyword evidence="1" id="KW-1133">Transmembrane helix</keyword>
<name>A0ABU9U9B3_9SPIR</name>
<protein>
    <submittedName>
        <fullName evidence="2">Uncharacterized protein</fullName>
    </submittedName>
</protein>
<evidence type="ECO:0000256" key="1">
    <source>
        <dbReference type="SAM" id="Phobius"/>
    </source>
</evidence>
<keyword evidence="3" id="KW-1185">Reference proteome</keyword>
<dbReference type="RefSeq" id="WP_420068694.1">
    <property type="nucleotide sequence ID" value="NZ_JBCHKQ010000001.1"/>
</dbReference>
<keyword evidence="1" id="KW-0812">Transmembrane</keyword>
<evidence type="ECO:0000313" key="3">
    <source>
        <dbReference type="Proteomes" id="UP001466331"/>
    </source>
</evidence>
<gene>
    <name evidence="2" type="ORF">WKV44_01680</name>
</gene>
<keyword evidence="1" id="KW-0472">Membrane</keyword>
<feature type="transmembrane region" description="Helical" evidence="1">
    <location>
        <begin position="94"/>
        <end position="113"/>
    </location>
</feature>
<accession>A0ABU9U9B3</accession>
<dbReference type="Proteomes" id="UP001466331">
    <property type="component" value="Unassembled WGS sequence"/>
</dbReference>
<proteinExistence type="predicted"/>
<reference evidence="2 3" key="1">
    <citation type="submission" date="2024-03" db="EMBL/GenBank/DDBJ databases">
        <title>Ignisphaera cupida sp. nov., a hyperthermophilic hydrolytic archaeon from a hot spring of Kamchatka, and proposal of Ignisphaeraceae fam. nov.</title>
        <authorList>
            <person name="Podosokorskaya O.A."/>
            <person name="Elcheninov A.G."/>
            <person name="Maltseva A.I."/>
            <person name="Zayulina K.S."/>
            <person name="Novikov A."/>
            <person name="Merkel A.Y."/>
        </authorList>
    </citation>
    <scope>NUCLEOTIDE SEQUENCE [LARGE SCALE GENOMIC DNA]</scope>
    <source>
        <strain evidence="2 3">38H-sp</strain>
    </source>
</reference>
<feature type="transmembrane region" description="Helical" evidence="1">
    <location>
        <begin position="5"/>
        <end position="24"/>
    </location>
</feature>